<proteinExistence type="predicted"/>
<dbReference type="EMBL" id="BRPK01000002">
    <property type="protein sequence ID" value="GLB34738.1"/>
    <property type="molecule type" value="Genomic_DNA"/>
</dbReference>
<accession>A0A9P3PF23</accession>
<dbReference type="InterPro" id="IPR043708">
    <property type="entry name" value="DUF5648"/>
</dbReference>
<evidence type="ECO:0000259" key="2">
    <source>
        <dbReference type="Pfam" id="PF18885"/>
    </source>
</evidence>
<keyword evidence="1" id="KW-0812">Transmembrane</keyword>
<protein>
    <recommendedName>
        <fullName evidence="2">DUF5648 domain-containing protein</fullName>
    </recommendedName>
</protein>
<keyword evidence="1" id="KW-0472">Membrane</keyword>
<keyword evidence="1" id="KW-1133">Transmembrane helix</keyword>
<dbReference type="OrthoDB" id="9971254at2759"/>
<keyword evidence="4" id="KW-1185">Reference proteome</keyword>
<feature type="transmembrane region" description="Helical" evidence="1">
    <location>
        <begin position="27"/>
        <end position="46"/>
    </location>
</feature>
<name>A0A9P3PF23_LYOSH</name>
<feature type="transmembrane region" description="Helical" evidence="1">
    <location>
        <begin position="53"/>
        <end position="73"/>
    </location>
</feature>
<feature type="domain" description="DUF5648" evidence="2">
    <location>
        <begin position="92"/>
        <end position="227"/>
    </location>
</feature>
<dbReference type="AlphaFoldDB" id="A0A9P3PF23"/>
<dbReference type="Pfam" id="PF18885">
    <property type="entry name" value="DUF5648"/>
    <property type="match status" value="1"/>
</dbReference>
<comment type="caution">
    <text evidence="3">The sequence shown here is derived from an EMBL/GenBank/DDBJ whole genome shotgun (WGS) entry which is preliminary data.</text>
</comment>
<gene>
    <name evidence="3" type="ORF">LshimejAT787_0203030</name>
</gene>
<reference evidence="3" key="1">
    <citation type="submission" date="2022-07" db="EMBL/GenBank/DDBJ databases">
        <title>The genome of Lyophyllum shimeji provides insight into the initial evolution of ectomycorrhizal fungal genome.</title>
        <authorList>
            <person name="Kobayashi Y."/>
            <person name="Shibata T."/>
            <person name="Hirakawa H."/>
            <person name="Shigenobu S."/>
            <person name="Nishiyama T."/>
            <person name="Yamada A."/>
            <person name="Hasebe M."/>
            <person name="Kawaguchi M."/>
        </authorList>
    </citation>
    <scope>NUCLEOTIDE SEQUENCE</scope>
    <source>
        <strain evidence="3">AT787</strain>
    </source>
</reference>
<evidence type="ECO:0000256" key="1">
    <source>
        <dbReference type="SAM" id="Phobius"/>
    </source>
</evidence>
<evidence type="ECO:0000313" key="4">
    <source>
        <dbReference type="Proteomes" id="UP001063166"/>
    </source>
</evidence>
<evidence type="ECO:0000313" key="3">
    <source>
        <dbReference type="EMBL" id="GLB34738.1"/>
    </source>
</evidence>
<organism evidence="3 4">
    <name type="scientific">Lyophyllum shimeji</name>
    <name type="common">Hon-shimeji</name>
    <name type="synonym">Tricholoma shimeji</name>
    <dbReference type="NCBI Taxonomy" id="47721"/>
    <lineage>
        <taxon>Eukaryota</taxon>
        <taxon>Fungi</taxon>
        <taxon>Dikarya</taxon>
        <taxon>Basidiomycota</taxon>
        <taxon>Agaricomycotina</taxon>
        <taxon>Agaricomycetes</taxon>
        <taxon>Agaricomycetidae</taxon>
        <taxon>Agaricales</taxon>
        <taxon>Tricholomatineae</taxon>
        <taxon>Lyophyllaceae</taxon>
        <taxon>Lyophyllum</taxon>
    </lineage>
</organism>
<sequence length="230" mass="25200">MPIAKVQQASTHSRSANPRWLAVYDREQVSCLVALVHLQLLLLALLDTDNMQLASFIAFALLAYAAQVSAAVIGDVAARAVCTTDESKMTSLYRMYNSDNTDHFYTTNTGEYVQAVSQAGYKYEGTAAAVFSSRQPDTVPFYRLYKSGVKDHFYTTSAVERDAAIKAGYVFEKTEGYVYPSTVACGIPLYRAYRSGAGDHFYTVSASEIEAAVASGHYVREGIAAYVPKE</sequence>
<dbReference type="Proteomes" id="UP001063166">
    <property type="component" value="Unassembled WGS sequence"/>
</dbReference>